<dbReference type="InterPro" id="IPR029068">
    <property type="entry name" value="Glyas_Bleomycin-R_OHBP_Dase"/>
</dbReference>
<dbReference type="PROSITE" id="PS51819">
    <property type="entry name" value="VOC"/>
    <property type="match status" value="1"/>
</dbReference>
<organism evidence="3 4">
    <name type="scientific">Paenibacillus thiaminolyticus</name>
    <name type="common">Bacillus thiaminolyticus</name>
    <dbReference type="NCBI Taxonomy" id="49283"/>
    <lineage>
        <taxon>Bacteria</taxon>
        <taxon>Bacillati</taxon>
        <taxon>Bacillota</taxon>
        <taxon>Bacilli</taxon>
        <taxon>Bacillales</taxon>
        <taxon>Paenibacillaceae</taxon>
        <taxon>Paenibacillus</taxon>
    </lineage>
</organism>
<dbReference type="EMBL" id="CP041405">
    <property type="protein sequence ID" value="QDM42338.1"/>
    <property type="molecule type" value="Genomic_DNA"/>
</dbReference>
<evidence type="ECO:0000259" key="1">
    <source>
        <dbReference type="PROSITE" id="PS51819"/>
    </source>
</evidence>
<dbReference type="InterPro" id="IPR037523">
    <property type="entry name" value="VOC_core"/>
</dbReference>
<reference evidence="3 4" key="1">
    <citation type="submission" date="2019-07" db="EMBL/GenBank/DDBJ databases">
        <title>Paenibacillus thiaminolyticus NRRL B-4156.</title>
        <authorList>
            <person name="Hehnly C."/>
            <person name="Zhang L."/>
        </authorList>
    </citation>
    <scope>NUCLEOTIDE SEQUENCE [LARGE SCALE GENOMIC DNA]</scope>
    <source>
        <strain evidence="3 4">NRRL B-4156</strain>
    </source>
</reference>
<evidence type="ECO:0000313" key="4">
    <source>
        <dbReference type="Proteomes" id="UP000315377"/>
    </source>
</evidence>
<proteinExistence type="predicted"/>
<reference evidence="2 5" key="2">
    <citation type="submission" date="2022-05" db="EMBL/GenBank/DDBJ databases">
        <title>Genome Sequencing of Bee-Associated Microbes.</title>
        <authorList>
            <person name="Dunlap C."/>
        </authorList>
    </citation>
    <scope>NUCLEOTIDE SEQUENCE [LARGE SCALE GENOMIC DNA]</scope>
    <source>
        <strain evidence="2 5">NRRL B-14613</strain>
    </source>
</reference>
<keyword evidence="5" id="KW-1185">Reference proteome</keyword>
<evidence type="ECO:0000313" key="5">
    <source>
        <dbReference type="Proteomes" id="UP001209276"/>
    </source>
</evidence>
<dbReference type="AlphaFoldDB" id="A0AAP9J0Q2"/>
<dbReference type="Pfam" id="PF00903">
    <property type="entry name" value="Glyoxalase"/>
    <property type="match status" value="1"/>
</dbReference>
<gene>
    <name evidence="3" type="ORF">FLT43_01540</name>
    <name evidence="2" type="ORF">M5W83_06160</name>
</gene>
<dbReference type="EMBL" id="JAMDMM010000014">
    <property type="protein sequence ID" value="MCY9606742.1"/>
    <property type="molecule type" value="Genomic_DNA"/>
</dbReference>
<protein>
    <submittedName>
        <fullName evidence="3">VOC family protein</fullName>
    </submittedName>
</protein>
<dbReference type="Proteomes" id="UP000315377">
    <property type="component" value="Chromosome"/>
</dbReference>
<feature type="domain" description="VOC" evidence="1">
    <location>
        <begin position="4"/>
        <end position="126"/>
    </location>
</feature>
<dbReference type="RefSeq" id="WP_087443651.1">
    <property type="nucleotide sequence ID" value="NZ_CALYRD010000001.1"/>
</dbReference>
<dbReference type="Proteomes" id="UP001209276">
    <property type="component" value="Unassembled WGS sequence"/>
</dbReference>
<sequence length="153" mass="18082">MIQGLFETHIHVTNLERSAEFYENTLGLEFAYHDNRRVRFYWIGERGKAMLGIWEKEPAQVIRQHFAFHTTIDHMKHAVPFLQERGLPVRNFLNDGTERPFVFAWMPAVSIYFADPDGHSLEFLSMLPDKPQPELSVVSWEEWELAHGRQVDW</sequence>
<dbReference type="SUPFAM" id="SSF54593">
    <property type="entry name" value="Glyoxalase/Bleomycin resistance protein/Dihydroxybiphenyl dioxygenase"/>
    <property type="match status" value="1"/>
</dbReference>
<dbReference type="CDD" id="cd06587">
    <property type="entry name" value="VOC"/>
    <property type="match status" value="1"/>
</dbReference>
<name>A0AAP9J0Q2_PANTH</name>
<dbReference type="Gene3D" id="3.10.180.10">
    <property type="entry name" value="2,3-Dihydroxybiphenyl 1,2-Dioxygenase, domain 1"/>
    <property type="match status" value="1"/>
</dbReference>
<accession>A0AAP9J0Q2</accession>
<evidence type="ECO:0000313" key="2">
    <source>
        <dbReference type="EMBL" id="MCY9606742.1"/>
    </source>
</evidence>
<dbReference type="GeneID" id="76994674"/>
<dbReference type="InterPro" id="IPR004360">
    <property type="entry name" value="Glyas_Fos-R_dOase_dom"/>
</dbReference>
<evidence type="ECO:0000313" key="3">
    <source>
        <dbReference type="EMBL" id="QDM42338.1"/>
    </source>
</evidence>